<feature type="domain" description="Lipoyl-binding" evidence="3">
    <location>
        <begin position="551"/>
        <end position="631"/>
    </location>
</feature>
<organism evidence="5 6">
    <name type="scientific">Candidatus Acidulodesulfobacterium ferriphilum</name>
    <dbReference type="NCBI Taxonomy" id="2597223"/>
    <lineage>
        <taxon>Bacteria</taxon>
        <taxon>Deltaproteobacteria</taxon>
        <taxon>Candidatus Acidulodesulfobacterales</taxon>
        <taxon>Candidatus Acidulodesulfobacterium</taxon>
    </lineage>
</organism>
<dbReference type="Pfam" id="PF00682">
    <property type="entry name" value="HMGL-like"/>
    <property type="match status" value="1"/>
</dbReference>
<dbReference type="FunFam" id="2.40.50.100:FF:000003">
    <property type="entry name" value="Acetyl-CoA carboxylase biotin carboxyl carrier protein"/>
    <property type="match status" value="1"/>
</dbReference>
<dbReference type="InterPro" id="IPR003379">
    <property type="entry name" value="Carboxylase_cons_dom"/>
</dbReference>
<dbReference type="NCBIfam" id="NF006761">
    <property type="entry name" value="PRK09282.1"/>
    <property type="match status" value="1"/>
</dbReference>
<keyword evidence="1" id="KW-0092">Biotin</keyword>
<dbReference type="GO" id="GO:0006814">
    <property type="term" value="P:sodium ion transport"/>
    <property type="evidence" value="ECO:0007669"/>
    <property type="project" value="InterPro"/>
</dbReference>
<dbReference type="NCBIfam" id="TIGR01108">
    <property type="entry name" value="oadA"/>
    <property type="match status" value="1"/>
</dbReference>
<dbReference type="PROSITE" id="PS50968">
    <property type="entry name" value="BIOTINYL_LIPOYL"/>
    <property type="match status" value="1"/>
</dbReference>
<accession>A0A519BDA1</accession>
<protein>
    <submittedName>
        <fullName evidence="5">Oxaloacetate decarboxylase subunit alpha</fullName>
    </submittedName>
</protein>
<dbReference type="PANTHER" id="PTHR43778:SF2">
    <property type="entry name" value="PYRUVATE CARBOXYLASE, MITOCHONDRIAL"/>
    <property type="match status" value="1"/>
</dbReference>
<dbReference type="InterPro" id="IPR055268">
    <property type="entry name" value="PCB-like"/>
</dbReference>
<dbReference type="Gene3D" id="2.40.50.100">
    <property type="match status" value="1"/>
</dbReference>
<gene>
    <name evidence="5" type="primary">oadA</name>
    <name evidence="5" type="ORF">EVJ47_02990</name>
</gene>
<proteinExistence type="predicted"/>
<dbReference type="GO" id="GO:0006094">
    <property type="term" value="P:gluconeogenesis"/>
    <property type="evidence" value="ECO:0007669"/>
    <property type="project" value="TreeGrafter"/>
</dbReference>
<dbReference type="GO" id="GO:0005737">
    <property type="term" value="C:cytoplasm"/>
    <property type="evidence" value="ECO:0007669"/>
    <property type="project" value="TreeGrafter"/>
</dbReference>
<name>A0A519BDA1_9DELT</name>
<dbReference type="Gene3D" id="3.20.20.70">
    <property type="entry name" value="Aldolase class I"/>
    <property type="match status" value="1"/>
</dbReference>
<dbReference type="Proteomes" id="UP000320813">
    <property type="component" value="Unassembled WGS sequence"/>
</dbReference>
<dbReference type="InterPro" id="IPR005776">
    <property type="entry name" value="OadA"/>
</dbReference>
<dbReference type="GO" id="GO:0008948">
    <property type="term" value="F:oxaloacetate decarboxylase activity"/>
    <property type="evidence" value="ECO:0007669"/>
    <property type="project" value="InterPro"/>
</dbReference>
<dbReference type="SUPFAM" id="SSF51569">
    <property type="entry name" value="Aldolase"/>
    <property type="match status" value="1"/>
</dbReference>
<dbReference type="InterPro" id="IPR013785">
    <property type="entry name" value="Aldolase_TIM"/>
</dbReference>
<dbReference type="InterPro" id="IPR000891">
    <property type="entry name" value="PYR_CT"/>
</dbReference>
<evidence type="ECO:0000313" key="6">
    <source>
        <dbReference type="Proteomes" id="UP000320813"/>
    </source>
</evidence>
<dbReference type="InterPro" id="IPR000089">
    <property type="entry name" value="Biotin_lipoyl"/>
</dbReference>
<feature type="domain" description="Pyruvate carboxyltransferase" evidence="4">
    <location>
        <begin position="10"/>
        <end position="270"/>
    </location>
</feature>
<dbReference type="GO" id="GO:0004736">
    <property type="term" value="F:pyruvate carboxylase activity"/>
    <property type="evidence" value="ECO:0007669"/>
    <property type="project" value="TreeGrafter"/>
</dbReference>
<sequence length="635" mass="70508">MEEKSYIRKIGVMETVLRDAHQSLLATRMTTPDILGIAHILDNIGFWSLEVWGGATFDSCLRFLKEDPWERLKKIRKAYKNSRLQMLLRGQNLVGYRHYADDVVEKFVSLSADNGIDVFRIFDSLNDFRNIKKAVEIAKKKKKIVEATICYTTSPVHTNELFAQMAVELEEMGADTICIKDMAGLLSPTNAYNLVSMIRKKVNLPIHVHSHSTSGFASMSLLKAIEAGADIIDTAISSMSCGTSHPPTESMVFTLSEMGYDIDLDLEKLKEVADYFRKIRKKYGSFESEYTNINADIIVTQVPGGMMSNLASQLKEQNALDKMEEVLYEVPQVREDFGFPPLVTPTSQIVGTQAALNVITGEKYKVVTSETKNYLKGYYGKPPAPINKEVQKSVLGGEEIITARPADLIEPELSKDYEEIKEYGLSPEDLLTYVLFSKIAVEFFKDRKEGKLPDYSKIESAGLALGPEQRTSVSKESLPQCPETEGGLAPSEFNVTVHGESYKIKIAGVGHKSDQKRPFFLNVDGVLEEVVIESLTEIVPSAGGEIVGESIARSKRPSPKREGDVYAPMPGRITKVMVKEGGAVRAGDTVLIVEAMKMENEIHTPIDGIVKEIYVKEGDNANPDETLIYVEACNT</sequence>
<evidence type="ECO:0000259" key="3">
    <source>
        <dbReference type="PROSITE" id="PS50968"/>
    </source>
</evidence>
<dbReference type="CDD" id="cd06850">
    <property type="entry name" value="biotinyl_domain"/>
    <property type="match status" value="1"/>
</dbReference>
<evidence type="ECO:0000256" key="2">
    <source>
        <dbReference type="SAM" id="MobiDB-lite"/>
    </source>
</evidence>
<feature type="region of interest" description="Disordered" evidence="2">
    <location>
        <begin position="468"/>
        <end position="487"/>
    </location>
</feature>
<dbReference type="PROSITE" id="PS50991">
    <property type="entry name" value="PYR_CT"/>
    <property type="match status" value="1"/>
</dbReference>
<evidence type="ECO:0000313" key="5">
    <source>
        <dbReference type="EMBL" id="RZD15250.1"/>
    </source>
</evidence>
<dbReference type="Pfam" id="PF02436">
    <property type="entry name" value="PYC_OADA"/>
    <property type="match status" value="1"/>
</dbReference>
<dbReference type="EMBL" id="SGBD01000001">
    <property type="protein sequence ID" value="RZD15250.1"/>
    <property type="molecule type" value="Genomic_DNA"/>
</dbReference>
<evidence type="ECO:0000256" key="1">
    <source>
        <dbReference type="ARBA" id="ARBA00023267"/>
    </source>
</evidence>
<comment type="caution">
    <text evidence="5">The sequence shown here is derived from an EMBL/GenBank/DDBJ whole genome shotgun (WGS) entry which is preliminary data.</text>
</comment>
<dbReference type="SUPFAM" id="SSF89000">
    <property type="entry name" value="post-HMGL domain-like"/>
    <property type="match status" value="1"/>
</dbReference>
<dbReference type="PANTHER" id="PTHR43778">
    <property type="entry name" value="PYRUVATE CARBOXYLASE"/>
    <property type="match status" value="1"/>
</dbReference>
<reference evidence="5 6" key="1">
    <citation type="submission" date="2019-01" db="EMBL/GenBank/DDBJ databases">
        <title>Insights into ecological role of a new deltaproteobacterial order Candidatus Sinidesulfobacterales (Sva0485) by metagenomics and metatranscriptomics.</title>
        <authorList>
            <person name="Tan S."/>
            <person name="Liu J."/>
            <person name="Fang Y."/>
            <person name="Hedlund B.P."/>
            <person name="Lian Z.H."/>
            <person name="Huang L.Y."/>
            <person name="Li J.T."/>
            <person name="Huang L.N."/>
            <person name="Li W.J."/>
            <person name="Jiang H.C."/>
            <person name="Dong H.L."/>
            <person name="Shu W.S."/>
        </authorList>
    </citation>
    <scope>NUCLEOTIDE SEQUENCE [LARGE SCALE GENOMIC DNA]</scope>
    <source>
        <strain evidence="5">AP3</strain>
    </source>
</reference>
<dbReference type="InterPro" id="IPR011053">
    <property type="entry name" value="Single_hybrid_motif"/>
</dbReference>
<dbReference type="SUPFAM" id="SSF51230">
    <property type="entry name" value="Single hybrid motif"/>
    <property type="match status" value="1"/>
</dbReference>
<dbReference type="CDD" id="cd07937">
    <property type="entry name" value="DRE_TIM_PC_TC_5S"/>
    <property type="match status" value="1"/>
</dbReference>
<dbReference type="AlphaFoldDB" id="A0A519BDA1"/>
<evidence type="ECO:0000259" key="4">
    <source>
        <dbReference type="PROSITE" id="PS50991"/>
    </source>
</evidence>
<dbReference type="Pfam" id="PF00364">
    <property type="entry name" value="Biotin_lipoyl"/>
    <property type="match status" value="1"/>
</dbReference>